<evidence type="ECO:0008006" key="6">
    <source>
        <dbReference type="Google" id="ProtNLM"/>
    </source>
</evidence>
<dbReference type="RefSeq" id="WP_115812574.1">
    <property type="nucleotide sequence ID" value="NZ_QUNI01000004.1"/>
</dbReference>
<dbReference type="Gene3D" id="1.10.10.10">
    <property type="entry name" value="Winged helix-like DNA-binding domain superfamily/Winged helix DNA-binding domain"/>
    <property type="match status" value="1"/>
</dbReference>
<dbReference type="GO" id="GO:0003677">
    <property type="term" value="F:DNA binding"/>
    <property type="evidence" value="ECO:0007669"/>
    <property type="project" value="InterPro"/>
</dbReference>
<dbReference type="GO" id="GO:0006355">
    <property type="term" value="P:regulation of DNA-templated transcription"/>
    <property type="evidence" value="ECO:0007669"/>
    <property type="project" value="InterPro"/>
</dbReference>
<name>A0A3E0ERE6_9FLAO</name>
<dbReference type="Proteomes" id="UP000257136">
    <property type="component" value="Unassembled WGS sequence"/>
</dbReference>
<accession>A0A3E0ERE6</accession>
<dbReference type="SUPFAM" id="SSF50998">
    <property type="entry name" value="Quinoprotein alcohol dehydrogenase-like"/>
    <property type="match status" value="1"/>
</dbReference>
<feature type="chain" id="PRO_5017779320" description="Regulatory LuxR family protein" evidence="3">
    <location>
        <begin position="21"/>
        <end position="915"/>
    </location>
</feature>
<reference evidence="4 5" key="1">
    <citation type="submission" date="2018-08" db="EMBL/GenBank/DDBJ databases">
        <title>Genomic Encyclopedia of Archaeal and Bacterial Type Strains, Phase II (KMG-II): from individual species to whole genera.</title>
        <authorList>
            <person name="Goeker M."/>
        </authorList>
    </citation>
    <scope>NUCLEOTIDE SEQUENCE [LARGE SCALE GENOMIC DNA]</scope>
    <source>
        <strain evidence="4 5">DSM 100880</strain>
    </source>
</reference>
<dbReference type="InterPro" id="IPR011047">
    <property type="entry name" value="Quinoprotein_ADH-like_sf"/>
</dbReference>
<keyword evidence="2" id="KW-0812">Transmembrane</keyword>
<keyword evidence="1" id="KW-0175">Coiled coil</keyword>
<comment type="caution">
    <text evidence="4">The sequence shown here is derived from an EMBL/GenBank/DDBJ whole genome shotgun (WGS) entry which is preliminary data.</text>
</comment>
<feature type="coiled-coil region" evidence="1">
    <location>
        <begin position="737"/>
        <end position="779"/>
    </location>
</feature>
<evidence type="ECO:0000313" key="4">
    <source>
        <dbReference type="EMBL" id="REG99716.1"/>
    </source>
</evidence>
<dbReference type="InterPro" id="IPR015943">
    <property type="entry name" value="WD40/YVTN_repeat-like_dom_sf"/>
</dbReference>
<dbReference type="EMBL" id="QUNI01000004">
    <property type="protein sequence ID" value="REG99716.1"/>
    <property type="molecule type" value="Genomic_DNA"/>
</dbReference>
<gene>
    <name evidence="4" type="ORF">C8P67_104348</name>
</gene>
<dbReference type="Gene3D" id="2.130.10.10">
    <property type="entry name" value="YVTN repeat-like/Quinoprotein amine dehydrogenase"/>
    <property type="match status" value="1"/>
</dbReference>
<evidence type="ECO:0000256" key="3">
    <source>
        <dbReference type="SAM" id="SignalP"/>
    </source>
</evidence>
<keyword evidence="3" id="KW-0732">Signal</keyword>
<evidence type="ECO:0000256" key="2">
    <source>
        <dbReference type="SAM" id="Phobius"/>
    </source>
</evidence>
<dbReference type="SUPFAM" id="SSF46894">
    <property type="entry name" value="C-terminal effector domain of the bipartite response regulators"/>
    <property type="match status" value="1"/>
</dbReference>
<feature type="signal peptide" evidence="3">
    <location>
        <begin position="1"/>
        <end position="20"/>
    </location>
</feature>
<keyword evidence="2" id="KW-1133">Transmembrane helix</keyword>
<keyword evidence="5" id="KW-1185">Reference proteome</keyword>
<dbReference type="InterPro" id="IPR036388">
    <property type="entry name" value="WH-like_DNA-bd_sf"/>
</dbReference>
<keyword evidence="2" id="KW-0472">Membrane</keyword>
<sequence>MKTKLFCIFFFCFLSIQLTAQELLPFVENYSKSDYQGDNQIWNAVQGKDNVMYFANNNYLLRYDGVKWEKYKLPNKTIIRSIMVEGDKIYSGSYQEFGYWYRKDAKMHYVSISKGRKVFDEKNNNDEIWKIFKFNNKIYFQSFNGLFAYDGKVIKEIKFPFLVSYCFVVDNELLIASVEKGIYRLNNVEIEKVEGLSLLENNVIHAIQKHQGKTYFFTKKHGVYVLDNNILSPWKNELNEILKSANINVAQFIKNNKLIIGTANNGVYILDLTDGTHKNINRNNVLMNNSILSIGQDKENDLWLGLDNGIAHIEVNSPISIFYDSSGILGSVYSVASTPQGYLMASNHGVFKYERKKLSLIPSTQGQAWVISKIDNQYLIGHNEGTYIYKNGVFSKLSTINGGWNLAKSAINNSYLQATYSGVVIYNDANNLQEKQAIKGLLRPIKYLAQNRKNEIWAADINRGLYRILYNDAYETIKPDNVTQRSKISNDFGVKIFEFRNEILFLINNSWYTFNSLTNQLEANQLFNDNFKNVSNIVSIDENHFMVLQDGLLYHIYAKGSKFIRNSIQEKYYKGKIINDNLKIFKDKNNYLLNLDDGFISLDLKDNTNEKANVKIEAFNDGVLVENNSKIKHNSELRIDVISGVYGASKPDLFYRLNGTKEYVPIKEGLVLLNNLTSGSHEVTIYNNDGLRYNKAADFQFSVANAWYYSFWMICVYLIVVGLILYLYYKWNKMKYIQKLKLQKEELKHQREILEMELKAENELNRQEYEKHILELELQSKSSEVAGKSLSIAKQSEMIENIQNILDSESDFNKLKSEIKKAIKINAVNKHEWEVFETNLNQINNEFIIALSKQYPNLTSKDIKLCVYLKMNLSSKEIAPMMNISFRGVELHRYRLRKKLGLSQEEILSKFLLSI</sequence>
<dbReference type="OrthoDB" id="1090267at2"/>
<organism evidence="4 5">
    <name type="scientific">Flavobacterium aquicola</name>
    <dbReference type="NCBI Taxonomy" id="1682742"/>
    <lineage>
        <taxon>Bacteria</taxon>
        <taxon>Pseudomonadati</taxon>
        <taxon>Bacteroidota</taxon>
        <taxon>Flavobacteriia</taxon>
        <taxon>Flavobacteriales</taxon>
        <taxon>Flavobacteriaceae</taxon>
        <taxon>Flavobacterium</taxon>
    </lineage>
</organism>
<evidence type="ECO:0000313" key="5">
    <source>
        <dbReference type="Proteomes" id="UP000257136"/>
    </source>
</evidence>
<evidence type="ECO:0000256" key="1">
    <source>
        <dbReference type="SAM" id="Coils"/>
    </source>
</evidence>
<feature type="transmembrane region" description="Helical" evidence="2">
    <location>
        <begin position="707"/>
        <end position="729"/>
    </location>
</feature>
<protein>
    <recommendedName>
        <fullName evidence="6">Regulatory LuxR family protein</fullName>
    </recommendedName>
</protein>
<dbReference type="AlphaFoldDB" id="A0A3E0ERE6"/>
<dbReference type="InterPro" id="IPR016032">
    <property type="entry name" value="Sig_transdc_resp-reg_C-effctor"/>
</dbReference>
<proteinExistence type="predicted"/>